<dbReference type="InParanoid" id="A0A0G4GWK2"/>
<feature type="region of interest" description="Disordered" evidence="1">
    <location>
        <begin position="1"/>
        <end position="80"/>
    </location>
</feature>
<feature type="region of interest" description="Disordered" evidence="1">
    <location>
        <begin position="134"/>
        <end position="242"/>
    </location>
</feature>
<dbReference type="Gene3D" id="1.20.5.2050">
    <property type="match status" value="1"/>
</dbReference>
<accession>A0A0G4GWK2</accession>
<feature type="compositionally biased region" description="Acidic residues" evidence="1">
    <location>
        <begin position="49"/>
        <end position="59"/>
    </location>
</feature>
<feature type="region of interest" description="Disordered" evidence="1">
    <location>
        <begin position="309"/>
        <end position="342"/>
    </location>
</feature>
<feature type="compositionally biased region" description="Basic residues" evidence="1">
    <location>
        <begin position="193"/>
        <end position="203"/>
    </location>
</feature>
<organism evidence="2 3">
    <name type="scientific">Vitrella brassicaformis (strain CCMP3155)</name>
    <dbReference type="NCBI Taxonomy" id="1169540"/>
    <lineage>
        <taxon>Eukaryota</taxon>
        <taxon>Sar</taxon>
        <taxon>Alveolata</taxon>
        <taxon>Colpodellida</taxon>
        <taxon>Vitrellaceae</taxon>
        <taxon>Vitrella</taxon>
    </lineage>
</organism>
<keyword evidence="3" id="KW-1185">Reference proteome</keyword>
<dbReference type="OrthoDB" id="333966at2759"/>
<proteinExistence type="predicted"/>
<dbReference type="VEuPathDB" id="CryptoDB:Vbra_18931"/>
<dbReference type="EMBL" id="CDMY01000850">
    <property type="protein sequence ID" value="CEM35356.1"/>
    <property type="molecule type" value="Genomic_DNA"/>
</dbReference>
<dbReference type="Proteomes" id="UP000041254">
    <property type="component" value="Unassembled WGS sequence"/>
</dbReference>
<sequence>MQQASAKGKQKGRAARTNSGDPFVSLWGGSFEQLARVDQPSTMAPPQGDEGEDLDEDCDEPRPTSSKPPKKVPKSGFPGVSWNSRMASWLAFWTEPSGQRRSKTFNTKGQGVEAARLEAVEYLKLKKSLLAAAPRRRAVRPEEQEQLEGIEDAGEPPGDEYQHFTRSKGAGVPLPIRQEVPDIDALQPPIKRENKKNKRHKKREQFDFGCPDGEEDTTPFGLLGGGGGENEGRSSSSRGQPVDYFPYVREKYAYVYTEGSGRKRARDELEAGATDAPCKPLLGGTLLDHPPIFYPPIIQPTGVTMGTSLGGGGGGQTAAAQSLGGSRPVVEDCDAPEASSGAYGAAEMEPSVLFEQIVRGVVGGM</sequence>
<evidence type="ECO:0000256" key="1">
    <source>
        <dbReference type="SAM" id="MobiDB-lite"/>
    </source>
</evidence>
<reference evidence="2 3" key="1">
    <citation type="submission" date="2014-11" db="EMBL/GenBank/DDBJ databases">
        <authorList>
            <person name="Zhu J."/>
            <person name="Qi W."/>
            <person name="Song R."/>
        </authorList>
    </citation>
    <scope>NUCLEOTIDE SEQUENCE [LARGE SCALE GENOMIC DNA]</scope>
</reference>
<evidence type="ECO:0000313" key="2">
    <source>
        <dbReference type="EMBL" id="CEM35356.1"/>
    </source>
</evidence>
<dbReference type="AlphaFoldDB" id="A0A0G4GWK2"/>
<feature type="compositionally biased region" description="Acidic residues" evidence="1">
    <location>
        <begin position="144"/>
        <end position="158"/>
    </location>
</feature>
<protein>
    <submittedName>
        <fullName evidence="2">Uncharacterized protein</fullName>
    </submittedName>
</protein>
<name>A0A0G4GWK2_VITBC</name>
<feature type="compositionally biased region" description="Low complexity" evidence="1">
    <location>
        <begin position="317"/>
        <end position="326"/>
    </location>
</feature>
<evidence type="ECO:0000313" key="3">
    <source>
        <dbReference type="Proteomes" id="UP000041254"/>
    </source>
</evidence>
<gene>
    <name evidence="2" type="ORF">Vbra_18931</name>
</gene>